<proteinExistence type="predicted"/>
<protein>
    <submittedName>
        <fullName evidence="1">Uncharacterized protein</fullName>
    </submittedName>
</protein>
<keyword evidence="2" id="KW-1185">Reference proteome</keyword>
<reference evidence="2" key="2">
    <citation type="submission" date="2013-12" db="EMBL/GenBank/DDBJ databases">
        <authorList>
            <person name="Yu Y."/>
            <person name="Lee S."/>
            <person name="de Baynast K."/>
            <person name="Wissotski M."/>
            <person name="Liu L."/>
            <person name="Talag J."/>
            <person name="Goicoechea J."/>
            <person name="Angelova A."/>
            <person name="Jetty R."/>
            <person name="Kudrna D."/>
            <person name="Golser W."/>
            <person name="Rivera L."/>
            <person name="Zhang J."/>
            <person name="Wing R."/>
        </authorList>
    </citation>
    <scope>NUCLEOTIDE SEQUENCE</scope>
</reference>
<evidence type="ECO:0000313" key="1">
    <source>
        <dbReference type="EnsemblPlants" id="LPERR03G21430.1"/>
    </source>
</evidence>
<accession>A0A0D9VWC0</accession>
<sequence length="95" mass="10684">MYNPSVYPVCVMVFFQKSPCCRRLRTTIEPPSPSSRGDAVVNGDVVEGGRFTVKKMKWDACDELKILQKVFSKQKVEPVVKDKTPEVAKPAVETH</sequence>
<dbReference type="Proteomes" id="UP000032180">
    <property type="component" value="Chromosome 3"/>
</dbReference>
<evidence type="ECO:0000313" key="2">
    <source>
        <dbReference type="Proteomes" id="UP000032180"/>
    </source>
</evidence>
<dbReference type="Gramene" id="LPERR03G21430.1">
    <property type="protein sequence ID" value="LPERR03G21430.1"/>
    <property type="gene ID" value="LPERR03G21430"/>
</dbReference>
<reference evidence="1" key="3">
    <citation type="submission" date="2015-04" db="UniProtKB">
        <authorList>
            <consortium name="EnsemblPlants"/>
        </authorList>
    </citation>
    <scope>IDENTIFICATION</scope>
</reference>
<dbReference type="EnsemblPlants" id="LPERR03G21430.1">
    <property type="protein sequence ID" value="LPERR03G21430.1"/>
    <property type="gene ID" value="LPERR03G21430"/>
</dbReference>
<organism evidence="1 2">
    <name type="scientific">Leersia perrieri</name>
    <dbReference type="NCBI Taxonomy" id="77586"/>
    <lineage>
        <taxon>Eukaryota</taxon>
        <taxon>Viridiplantae</taxon>
        <taxon>Streptophyta</taxon>
        <taxon>Embryophyta</taxon>
        <taxon>Tracheophyta</taxon>
        <taxon>Spermatophyta</taxon>
        <taxon>Magnoliopsida</taxon>
        <taxon>Liliopsida</taxon>
        <taxon>Poales</taxon>
        <taxon>Poaceae</taxon>
        <taxon>BOP clade</taxon>
        <taxon>Oryzoideae</taxon>
        <taxon>Oryzeae</taxon>
        <taxon>Oryzinae</taxon>
        <taxon>Leersia</taxon>
    </lineage>
</organism>
<reference evidence="1 2" key="1">
    <citation type="submission" date="2012-08" db="EMBL/GenBank/DDBJ databases">
        <title>Oryza genome evolution.</title>
        <authorList>
            <person name="Wing R.A."/>
        </authorList>
    </citation>
    <scope>NUCLEOTIDE SEQUENCE</scope>
</reference>
<dbReference type="AlphaFoldDB" id="A0A0D9VWC0"/>
<name>A0A0D9VWC0_9ORYZ</name>
<dbReference type="HOGENOM" id="CLU_2375876_0_0_1"/>